<dbReference type="AlphaFoldDB" id="A0A8S2DK50"/>
<dbReference type="EMBL" id="CAJOBA010006050">
    <property type="protein sequence ID" value="CAF3761881.1"/>
    <property type="molecule type" value="Genomic_DNA"/>
</dbReference>
<evidence type="ECO:0000313" key="1">
    <source>
        <dbReference type="EMBL" id="CAF0991852.1"/>
    </source>
</evidence>
<reference evidence="1" key="1">
    <citation type="submission" date="2021-02" db="EMBL/GenBank/DDBJ databases">
        <authorList>
            <person name="Nowell W R."/>
        </authorList>
    </citation>
    <scope>NUCLEOTIDE SEQUENCE</scope>
</reference>
<dbReference type="Proteomes" id="UP000677228">
    <property type="component" value="Unassembled WGS sequence"/>
</dbReference>
<name>A0A8S2DK50_9BILA</name>
<dbReference type="Proteomes" id="UP000682733">
    <property type="component" value="Unassembled WGS sequence"/>
</dbReference>
<gene>
    <name evidence="1" type="ORF">OVA965_LOCUS14115</name>
    <name evidence="2" type="ORF">TMI583_LOCUS14118</name>
</gene>
<sequence length="235" mass="27269">MTFVRNLAHLKQYSLPLFIRNQTLVEAMLLKHLGLSLTPTLSWDTHVSEVLVISYGSELYSLTTGKNLDKLQSAQYQIAITVTGAMSGSDTNKVLKDLGWLSIRNLFEITYYTSRDQSFECSSISHCATIDSIQNPEIRRQLFQRYKDIAEQSRLKMFQLYLKTAEEERNRCKKKYDTAEKKMWMDRRLASDDEKIPPIMINLIEQRCSKMSNRIKCIYQYKAQSIGIESHSSTK</sequence>
<comment type="caution">
    <text evidence="1">The sequence shown here is derived from an EMBL/GenBank/DDBJ whole genome shotgun (WGS) entry which is preliminary data.</text>
</comment>
<protein>
    <submittedName>
        <fullName evidence="1">Uncharacterized protein</fullName>
    </submittedName>
</protein>
<dbReference type="EMBL" id="CAJNOK010006043">
    <property type="protein sequence ID" value="CAF0991852.1"/>
    <property type="molecule type" value="Genomic_DNA"/>
</dbReference>
<evidence type="ECO:0000313" key="2">
    <source>
        <dbReference type="EMBL" id="CAF3761881.1"/>
    </source>
</evidence>
<evidence type="ECO:0000313" key="3">
    <source>
        <dbReference type="Proteomes" id="UP000677228"/>
    </source>
</evidence>
<accession>A0A8S2DK50</accession>
<organism evidence="1 3">
    <name type="scientific">Didymodactylos carnosus</name>
    <dbReference type="NCBI Taxonomy" id="1234261"/>
    <lineage>
        <taxon>Eukaryota</taxon>
        <taxon>Metazoa</taxon>
        <taxon>Spiralia</taxon>
        <taxon>Gnathifera</taxon>
        <taxon>Rotifera</taxon>
        <taxon>Eurotatoria</taxon>
        <taxon>Bdelloidea</taxon>
        <taxon>Philodinida</taxon>
        <taxon>Philodinidae</taxon>
        <taxon>Didymodactylos</taxon>
    </lineage>
</organism>
<proteinExistence type="predicted"/>